<dbReference type="Gene3D" id="3.30.1330.40">
    <property type="entry name" value="RutC-like"/>
    <property type="match status" value="1"/>
</dbReference>
<proteinExistence type="inferred from homology"/>
<organism evidence="2 3">
    <name type="scientific">Entotheonella factor</name>
    <dbReference type="NCBI Taxonomy" id="1429438"/>
    <lineage>
        <taxon>Bacteria</taxon>
        <taxon>Pseudomonadati</taxon>
        <taxon>Nitrospinota/Tectimicrobiota group</taxon>
        <taxon>Candidatus Tectimicrobiota</taxon>
        <taxon>Candidatus Entotheonellia</taxon>
        <taxon>Candidatus Entotheonellales</taxon>
        <taxon>Candidatus Entotheonellaceae</taxon>
        <taxon>Candidatus Entotheonella</taxon>
    </lineage>
</organism>
<evidence type="ECO:0000313" key="3">
    <source>
        <dbReference type="Proteomes" id="UP000019141"/>
    </source>
</evidence>
<gene>
    <name evidence="2" type="ORF">ETSY1_07975</name>
</gene>
<evidence type="ECO:0000313" key="2">
    <source>
        <dbReference type="EMBL" id="ETX01273.1"/>
    </source>
</evidence>
<comment type="caution">
    <text evidence="2">The sequence shown here is derived from an EMBL/GenBank/DDBJ whole genome shotgun (WGS) entry which is preliminary data.</text>
</comment>
<dbReference type="PATRIC" id="fig|1429438.4.peg.1702"/>
<dbReference type="AlphaFoldDB" id="W4LTH4"/>
<dbReference type="SUPFAM" id="SSF55298">
    <property type="entry name" value="YjgF-like"/>
    <property type="match status" value="1"/>
</dbReference>
<protein>
    <submittedName>
        <fullName evidence="2">Uncharacterized protein</fullName>
    </submittedName>
</protein>
<dbReference type="HOGENOM" id="CLU_100715_4_2_7"/>
<dbReference type="EMBL" id="AZHW01000251">
    <property type="protein sequence ID" value="ETX01273.1"/>
    <property type="molecule type" value="Genomic_DNA"/>
</dbReference>
<dbReference type="InterPro" id="IPR035959">
    <property type="entry name" value="RutC-like_sf"/>
</dbReference>
<dbReference type="InterPro" id="IPR006175">
    <property type="entry name" value="YjgF/YER057c/UK114"/>
</dbReference>
<dbReference type="Pfam" id="PF01042">
    <property type="entry name" value="Ribonuc_L-PSP"/>
    <property type="match status" value="1"/>
</dbReference>
<dbReference type="GO" id="GO:0019239">
    <property type="term" value="F:deaminase activity"/>
    <property type="evidence" value="ECO:0007669"/>
    <property type="project" value="TreeGrafter"/>
</dbReference>
<dbReference type="Proteomes" id="UP000019141">
    <property type="component" value="Unassembled WGS sequence"/>
</dbReference>
<reference evidence="2 3" key="1">
    <citation type="journal article" date="2014" name="Nature">
        <title>An environmental bacterial taxon with a large and distinct metabolic repertoire.</title>
        <authorList>
            <person name="Wilson M.C."/>
            <person name="Mori T."/>
            <person name="Ruckert C."/>
            <person name="Uria A.R."/>
            <person name="Helf M.J."/>
            <person name="Takada K."/>
            <person name="Gernert C."/>
            <person name="Steffens U.A."/>
            <person name="Heycke N."/>
            <person name="Schmitt S."/>
            <person name="Rinke C."/>
            <person name="Helfrich E.J."/>
            <person name="Brachmann A.O."/>
            <person name="Gurgui C."/>
            <person name="Wakimoto T."/>
            <person name="Kracht M."/>
            <person name="Crusemann M."/>
            <person name="Hentschel U."/>
            <person name="Abe I."/>
            <person name="Matsunaga S."/>
            <person name="Kalinowski J."/>
            <person name="Takeyama H."/>
            <person name="Piel J."/>
        </authorList>
    </citation>
    <scope>NUCLEOTIDE SEQUENCE [LARGE SCALE GENOMIC DNA]</scope>
    <source>
        <strain evidence="3">TSY1</strain>
    </source>
</reference>
<comment type="similarity">
    <text evidence="1">Belongs to the RutC family.</text>
</comment>
<sequence>MPRQNFNPDTLVKRVVGGHLLYSHAVSVEGKRLVFVSGQVPRDREGNVVGQGDMEAQIRQVGDNIKAALEAAGATWDDVVKTTTYVTDIDEFFRHMDARMAYFSALPASTTVEISRLSHPEFMVEIEAIAVLE</sequence>
<dbReference type="CDD" id="cd00448">
    <property type="entry name" value="YjgF_YER057c_UK114_family"/>
    <property type="match status" value="1"/>
</dbReference>
<keyword evidence="3" id="KW-1185">Reference proteome</keyword>
<dbReference type="PANTHER" id="PTHR11803">
    <property type="entry name" value="2-IMINOBUTANOATE/2-IMINOPROPANOATE DEAMINASE RIDA"/>
    <property type="match status" value="1"/>
</dbReference>
<evidence type="ECO:0000256" key="1">
    <source>
        <dbReference type="ARBA" id="ARBA00010552"/>
    </source>
</evidence>
<dbReference type="GO" id="GO:0005829">
    <property type="term" value="C:cytosol"/>
    <property type="evidence" value="ECO:0007669"/>
    <property type="project" value="TreeGrafter"/>
</dbReference>
<name>W4LTH4_ENTF1</name>
<accession>W4LTH4</accession>
<dbReference type="PANTHER" id="PTHR11803:SF58">
    <property type="entry name" value="PROTEIN HMF1-RELATED"/>
    <property type="match status" value="1"/>
</dbReference>